<evidence type="ECO:0000313" key="2">
    <source>
        <dbReference type="Proteomes" id="UP000307720"/>
    </source>
</evidence>
<proteinExistence type="predicted"/>
<accession>A0AC61QX07</accession>
<evidence type="ECO:0000313" key="1">
    <source>
        <dbReference type="EMBL" id="TGX97504.1"/>
    </source>
</evidence>
<organism evidence="1 2">
    <name type="scientific">Hominisplanchenecus murintestinalis</name>
    <dbReference type="NCBI Taxonomy" id="2941517"/>
    <lineage>
        <taxon>Bacteria</taxon>
        <taxon>Bacillati</taxon>
        <taxon>Bacillota</taxon>
        <taxon>Clostridia</taxon>
        <taxon>Lachnospirales</taxon>
        <taxon>Lachnospiraceae</taxon>
        <taxon>Hominisplanchenecus</taxon>
    </lineage>
</organism>
<dbReference type="Proteomes" id="UP000307720">
    <property type="component" value="Unassembled WGS sequence"/>
</dbReference>
<keyword evidence="2" id="KW-1185">Reference proteome</keyword>
<gene>
    <name evidence="1" type="ORF">E5357_12265</name>
</gene>
<reference evidence="1" key="1">
    <citation type="submission" date="2019-04" db="EMBL/GenBank/DDBJ databases">
        <title>Microbes associate with the intestines of laboratory mice.</title>
        <authorList>
            <person name="Navarre W."/>
            <person name="Wong E."/>
            <person name="Huang K."/>
            <person name="Tropini C."/>
            <person name="Ng K."/>
            <person name="Yu B."/>
        </authorList>
    </citation>
    <scope>NUCLEOTIDE SEQUENCE</scope>
    <source>
        <strain evidence="1">NM72_1-8</strain>
    </source>
</reference>
<keyword evidence="1" id="KW-0547">Nucleotide-binding</keyword>
<protein>
    <submittedName>
        <fullName evidence="1">ATP-binding protein</fullName>
    </submittedName>
</protein>
<sequence length="394" mass="45067">MNKKFSEVFKPGTYPQRTYVSRVSQGTRYTYEERLRQSLSIEGYLTYMVGPSKIGKTVLCENVIGQEHMISMSGNDFSKERDFWSGIAKKAGISMSAEISEENADISGSAQRSTIVTKNYFAAKDKVLAYFREDEKVLVLDDFHYAPVEIQYDIACQLKEAIRLGFKAVVVSLPYRSDDAIRLNPDLTGRISIIEIEPWKEVELERIAHKGFKELGIEIYAELASKMAKESIYSPQLMQSICLNIGLLPESGVVITDEMIEESCRFTCMNLPYADVVRVLKAGPSTRGQQRLQYILEDGSSRDIYGLILKILADNPPLIELDIDELMERVKHNVTGSVIKPQKIKDSLKNWKKMLEPLGGLYQVVDWKDDTVYVLDNMFLFYIRWGIRQEKTWK</sequence>
<name>A0AC61QX07_9FIRM</name>
<keyword evidence="1" id="KW-0067">ATP-binding</keyword>
<dbReference type="EMBL" id="SRZB01000030">
    <property type="protein sequence ID" value="TGX97504.1"/>
    <property type="molecule type" value="Genomic_DNA"/>
</dbReference>
<comment type="caution">
    <text evidence="1">The sequence shown here is derived from an EMBL/GenBank/DDBJ whole genome shotgun (WGS) entry which is preliminary data.</text>
</comment>